<evidence type="ECO:0000313" key="1">
    <source>
        <dbReference type="EMBL" id="ALT58100.1"/>
    </source>
</evidence>
<organism evidence="1 2">
    <name type="scientific">Pseudomonas phage SM1</name>
    <dbReference type="NCBI Taxonomy" id="1772332"/>
    <lineage>
        <taxon>Viruses</taxon>
        <taxon>Duplodnaviria</taxon>
        <taxon>Heunggongvirae</taxon>
        <taxon>Uroviricota</taxon>
        <taxon>Caudoviricetes</taxon>
        <taxon>Samunavirus</taxon>
        <taxon>Samunavirus SM1</taxon>
    </lineage>
</organism>
<reference evidence="1 2" key="1">
    <citation type="submission" date="2015-12" db="EMBL/GenBank/DDBJ databases">
        <title>In silico genomic study of Pseudomonas phage SM1.</title>
        <authorList>
            <person name="Zawawi N.A.M."/>
            <person name="Mat-Arip Y."/>
            <person name="Wan-Jauhari W.K."/>
            <person name="Fauzi A.A."/>
            <person name="Yee F.J."/>
        </authorList>
    </citation>
    <scope>NUCLEOTIDE SEQUENCE [LARGE SCALE GENOMIC DNA]</scope>
</reference>
<dbReference type="Proteomes" id="UP000224832">
    <property type="component" value="Segment"/>
</dbReference>
<protein>
    <submittedName>
        <fullName evidence="1">Uncharacterized protein</fullName>
    </submittedName>
</protein>
<name>A0A0U3ECV2_9CAUD</name>
<accession>A0A0U3ECV2</accession>
<gene>
    <name evidence="1" type="ORF">SM1_0108</name>
</gene>
<evidence type="ECO:0000313" key="2">
    <source>
        <dbReference type="Proteomes" id="UP000224832"/>
    </source>
</evidence>
<keyword evidence="2" id="KW-1185">Reference proteome</keyword>
<proteinExistence type="predicted"/>
<sequence length="78" mass="9100">MDRELEMQTLARPLSRINFLFFAAGVRMSNARLRREKRLLDSLVERCADLDLYYAGLVSQFPYRSPSNAKSSTTRERN</sequence>
<dbReference type="EMBL" id="KU245542">
    <property type="protein sequence ID" value="ALT58100.1"/>
    <property type="molecule type" value="Genomic_DNA"/>
</dbReference>